<evidence type="ECO:0000256" key="5">
    <source>
        <dbReference type="ARBA" id="ARBA00013649"/>
    </source>
</evidence>
<keyword evidence="15" id="KW-1185">Reference proteome</keyword>
<organism evidence="15 16">
    <name type="scientific">Sapajus apella</name>
    <name type="common">Brown-capped capuchin</name>
    <name type="synonym">Cebus apella</name>
    <dbReference type="NCBI Taxonomy" id="9515"/>
    <lineage>
        <taxon>Eukaryota</taxon>
        <taxon>Metazoa</taxon>
        <taxon>Chordata</taxon>
        <taxon>Craniata</taxon>
        <taxon>Vertebrata</taxon>
        <taxon>Euteleostomi</taxon>
        <taxon>Mammalia</taxon>
        <taxon>Eutheria</taxon>
        <taxon>Euarchontoglires</taxon>
        <taxon>Primates</taxon>
        <taxon>Haplorrhini</taxon>
        <taxon>Platyrrhini</taxon>
        <taxon>Cebidae</taxon>
        <taxon>Cebinae</taxon>
        <taxon>Sapajus</taxon>
    </lineage>
</organism>
<dbReference type="AlphaFoldDB" id="A0A6J3HVD0"/>
<evidence type="ECO:0000256" key="12">
    <source>
        <dbReference type="ARBA" id="ARBA00032429"/>
    </source>
</evidence>
<dbReference type="GO" id="GO:0048245">
    <property type="term" value="P:eosinophil chemotaxis"/>
    <property type="evidence" value="ECO:0007669"/>
    <property type="project" value="TreeGrafter"/>
</dbReference>
<dbReference type="PANTHER" id="PTHR15119">
    <property type="entry name" value="SECRETOGRANIN II"/>
    <property type="match status" value="1"/>
</dbReference>
<dbReference type="GO" id="GO:0001525">
    <property type="term" value="P:angiogenesis"/>
    <property type="evidence" value="ECO:0007669"/>
    <property type="project" value="TreeGrafter"/>
</dbReference>
<evidence type="ECO:0000313" key="15">
    <source>
        <dbReference type="Proteomes" id="UP000504640"/>
    </source>
</evidence>
<dbReference type="InterPro" id="IPR018054">
    <property type="entry name" value="Chromogranin_CS"/>
</dbReference>
<keyword evidence="6" id="KW-0964">Secreted</keyword>
<dbReference type="InterPro" id="IPR038858">
    <property type="entry name" value="ScgII"/>
</dbReference>
<keyword evidence="9" id="KW-0165">Cleavage on pair of basic residues</keyword>
<keyword evidence="7" id="KW-0597">Phosphoprotein</keyword>
<dbReference type="Proteomes" id="UP000504640">
    <property type="component" value="Unplaced"/>
</dbReference>
<evidence type="ECO:0000256" key="7">
    <source>
        <dbReference type="ARBA" id="ARBA00022553"/>
    </source>
</evidence>
<keyword evidence="10 14" id="KW-0732">Signal</keyword>
<dbReference type="CTD" id="7857"/>
<comment type="function">
    <text evidence="1">Neuroendocrine protein of the granin family that regulates the biogenesis of secretory granules.</text>
</comment>
<dbReference type="GeneID" id="116551720"/>
<sequence>MAEAKTHWLRAALSLSPLIFLICGAEAASFQRNQLLQKEPDLRLENVQKFPSPEMIRALEYIEKLRQQAHKEESSPDYNPYQGIAVPLQQKENGDENHLPESLRDSLSEDDWMRIILEALRQAENEPQSAPKENKPYVLKSEKNFPVDMTDDYETQQWPERKLKHMQFPPMYEENSRDNPFKRTNEIVEEQYTPQSLATLESVFQELGKLTGPNNQKRERIDEEQKLYTDDEDDIYKTNNIAYEDVVGGEDWNPAEEKIESQTQEEVRDSKENVEKNEQINDEMKRSGQLGLQEEDLRKESKDQLSDDVSKVIAYLKRLVNAAGSGGRLQNGQNGEKATRLFEKPLDSQSIYQLIEISRNLQIPPEDLIEMLKTGEKPNGSVEPERELDLPVDLDDVSEADVDHPDVYQNKMLSKSGYPKMPGNAGTEALRDGLSVEDILNLLGMESAANQKPSYFPNPYNGEKVLSRIPYGPGRARSNQLPKAAWMPYVENRQMAYENLNDKDQELGEYLARMLVKYPEIINSNQVKRIPSQGSSEDDLQEEEQIEQAIKEHLNQGSSQETDKLAPVSKSFPVGPPKNDDTPNRQYLDEDLLMKVLEYLNQEKAEKGREHITKRAMENM</sequence>
<evidence type="ECO:0000256" key="9">
    <source>
        <dbReference type="ARBA" id="ARBA00022685"/>
    </source>
</evidence>
<feature type="region of interest" description="Disordered" evidence="13">
    <location>
        <begin position="554"/>
        <end position="585"/>
    </location>
</feature>
<dbReference type="GO" id="GO:0005615">
    <property type="term" value="C:extracellular space"/>
    <property type="evidence" value="ECO:0007669"/>
    <property type="project" value="TreeGrafter"/>
</dbReference>
<evidence type="ECO:0000256" key="13">
    <source>
        <dbReference type="SAM" id="MobiDB-lite"/>
    </source>
</evidence>
<dbReference type="RefSeq" id="XP_032133920.1">
    <property type="nucleotide sequence ID" value="XM_032278029.1"/>
</dbReference>
<reference evidence="16" key="1">
    <citation type="submission" date="2025-08" db="UniProtKB">
        <authorList>
            <consortium name="RefSeq"/>
        </authorList>
    </citation>
    <scope>IDENTIFICATION</scope>
    <source>
        <tissue evidence="16">Blood</tissue>
    </source>
</reference>
<evidence type="ECO:0000256" key="1">
    <source>
        <dbReference type="ARBA" id="ARBA00003092"/>
    </source>
</evidence>
<comment type="subunit">
    <text evidence="4">Interacts with Secretogranin III/SCG3.</text>
</comment>
<comment type="subcellular location">
    <subcellularLocation>
        <location evidence="2">Secreted</location>
    </subcellularLocation>
</comment>
<keyword evidence="11" id="KW-0106">Calcium</keyword>
<evidence type="ECO:0000256" key="10">
    <source>
        <dbReference type="ARBA" id="ARBA00022729"/>
    </source>
</evidence>
<evidence type="ECO:0000256" key="14">
    <source>
        <dbReference type="SAM" id="SignalP"/>
    </source>
</evidence>
<dbReference type="GO" id="GO:0042056">
    <property type="term" value="F:chemoattractant activity"/>
    <property type="evidence" value="ECO:0007669"/>
    <property type="project" value="TreeGrafter"/>
</dbReference>
<protein>
    <recommendedName>
        <fullName evidence="5">Secretogranin-2</fullName>
    </recommendedName>
    <alternativeName>
        <fullName evidence="12">Secretogranin II</fullName>
    </alternativeName>
</protein>
<feature type="region of interest" description="Disordered" evidence="13">
    <location>
        <begin position="258"/>
        <end position="304"/>
    </location>
</feature>
<feature type="chain" id="PRO_5026767274" description="Secretogranin-2" evidence="14">
    <location>
        <begin position="28"/>
        <end position="620"/>
    </location>
</feature>
<proteinExistence type="inferred from homology"/>
<evidence type="ECO:0000313" key="16">
    <source>
        <dbReference type="RefSeq" id="XP_032133920.1"/>
    </source>
</evidence>
<evidence type="ECO:0000256" key="4">
    <source>
        <dbReference type="ARBA" id="ARBA00011376"/>
    </source>
</evidence>
<dbReference type="PROSITE" id="PS00422">
    <property type="entry name" value="GRANINS_1"/>
    <property type="match status" value="1"/>
</dbReference>
<dbReference type="Pfam" id="PF01271">
    <property type="entry name" value="Granin"/>
    <property type="match status" value="1"/>
</dbReference>
<gene>
    <name evidence="16" type="primary">SCG2</name>
</gene>
<feature type="compositionally biased region" description="Basic and acidic residues" evidence="13">
    <location>
        <begin position="258"/>
        <end position="286"/>
    </location>
</feature>
<dbReference type="GO" id="GO:0030141">
    <property type="term" value="C:secretory granule"/>
    <property type="evidence" value="ECO:0007669"/>
    <property type="project" value="InterPro"/>
</dbReference>
<name>A0A6J3HVD0_SAPAP</name>
<feature type="compositionally biased region" description="Basic and acidic residues" evidence="13">
    <location>
        <begin position="295"/>
        <end position="304"/>
    </location>
</feature>
<dbReference type="GO" id="GO:0005125">
    <property type="term" value="F:cytokine activity"/>
    <property type="evidence" value="ECO:0007669"/>
    <property type="project" value="TreeGrafter"/>
</dbReference>
<keyword evidence="8" id="KW-0765">Sulfation</keyword>
<evidence type="ECO:0000256" key="8">
    <source>
        <dbReference type="ARBA" id="ARBA00022641"/>
    </source>
</evidence>
<evidence type="ECO:0000256" key="3">
    <source>
        <dbReference type="ARBA" id="ARBA00005723"/>
    </source>
</evidence>
<evidence type="ECO:0000256" key="11">
    <source>
        <dbReference type="ARBA" id="ARBA00022837"/>
    </source>
</evidence>
<feature type="signal peptide" evidence="14">
    <location>
        <begin position="1"/>
        <end position="27"/>
    </location>
</feature>
<evidence type="ECO:0000256" key="6">
    <source>
        <dbReference type="ARBA" id="ARBA00022525"/>
    </source>
</evidence>
<dbReference type="InterPro" id="IPR001990">
    <property type="entry name" value="Granin"/>
</dbReference>
<accession>A0A6J3HVD0</accession>
<evidence type="ECO:0000256" key="2">
    <source>
        <dbReference type="ARBA" id="ARBA00004613"/>
    </source>
</evidence>
<comment type="similarity">
    <text evidence="3">Belongs to the chromogranin/secretogranin protein family.</text>
</comment>
<dbReference type="PANTHER" id="PTHR15119:SF0">
    <property type="entry name" value="SECRETOGRANIN-2"/>
    <property type="match status" value="1"/>
</dbReference>